<evidence type="ECO:0000256" key="10">
    <source>
        <dbReference type="HAMAP-Rule" id="MF_03018"/>
    </source>
</evidence>
<keyword evidence="10 11" id="KW-0472">Membrane</keyword>
<dbReference type="InterPro" id="IPR027545">
    <property type="entry name" value="Kynurenine_monooxygenase"/>
</dbReference>
<organism evidence="13 14">
    <name type="scientific">Paraglomus occultum</name>
    <dbReference type="NCBI Taxonomy" id="144539"/>
    <lineage>
        <taxon>Eukaryota</taxon>
        <taxon>Fungi</taxon>
        <taxon>Fungi incertae sedis</taxon>
        <taxon>Mucoromycota</taxon>
        <taxon>Glomeromycotina</taxon>
        <taxon>Glomeromycetes</taxon>
        <taxon>Paraglomerales</taxon>
        <taxon>Paraglomeraceae</taxon>
        <taxon>Paraglomus</taxon>
    </lineage>
</organism>
<dbReference type="OrthoDB" id="10053569at2759"/>
<evidence type="ECO:0000256" key="4">
    <source>
        <dbReference type="ARBA" id="ARBA00022827"/>
    </source>
</evidence>
<dbReference type="GO" id="GO:0019805">
    <property type="term" value="P:quinolinate biosynthetic process"/>
    <property type="evidence" value="ECO:0007669"/>
    <property type="project" value="UniProtKB-UniRule"/>
</dbReference>
<keyword evidence="10" id="KW-1000">Mitochondrion outer membrane</keyword>
<dbReference type="GO" id="GO:0005741">
    <property type="term" value="C:mitochondrial outer membrane"/>
    <property type="evidence" value="ECO:0007669"/>
    <property type="project" value="UniProtKB-SubCell"/>
</dbReference>
<evidence type="ECO:0000256" key="2">
    <source>
        <dbReference type="ARBA" id="ARBA00022630"/>
    </source>
</evidence>
<dbReference type="EC" id="1.14.13.9" evidence="10"/>
<gene>
    <name evidence="10" type="primary">BNA4</name>
    <name evidence="13" type="ORF">POCULU_LOCUS6491</name>
</gene>
<evidence type="ECO:0000256" key="11">
    <source>
        <dbReference type="SAM" id="Phobius"/>
    </source>
</evidence>
<comment type="subcellular location">
    <subcellularLocation>
        <location evidence="10">Mitochondrion outer membrane</location>
    </subcellularLocation>
</comment>
<keyword evidence="14" id="KW-1185">Reference proteome</keyword>
<evidence type="ECO:0000256" key="7">
    <source>
        <dbReference type="ARBA" id="ARBA00023033"/>
    </source>
</evidence>
<dbReference type="HAMAP" id="MF_01971">
    <property type="entry name" value="Kynurenine_monooxygenase"/>
    <property type="match status" value="1"/>
</dbReference>
<evidence type="ECO:0000256" key="3">
    <source>
        <dbReference type="ARBA" id="ARBA00022642"/>
    </source>
</evidence>
<dbReference type="Gene3D" id="3.50.50.60">
    <property type="entry name" value="FAD/NAD(P)-binding domain"/>
    <property type="match status" value="1"/>
</dbReference>
<comment type="cofactor">
    <cofactor evidence="1 10">
        <name>FAD</name>
        <dbReference type="ChEBI" id="CHEBI:57692"/>
    </cofactor>
</comment>
<dbReference type="FunFam" id="3.50.50.60:FF:000129">
    <property type="entry name" value="Kynurenine 3-monooxygenase"/>
    <property type="match status" value="1"/>
</dbReference>
<dbReference type="GO" id="GO:0004502">
    <property type="term" value="F:kynurenine 3-monooxygenase activity"/>
    <property type="evidence" value="ECO:0007669"/>
    <property type="project" value="UniProtKB-UniRule"/>
</dbReference>
<dbReference type="InterPro" id="IPR036188">
    <property type="entry name" value="FAD/NAD-bd_sf"/>
</dbReference>
<dbReference type="Proteomes" id="UP000789572">
    <property type="component" value="Unassembled WGS sequence"/>
</dbReference>
<evidence type="ECO:0000256" key="6">
    <source>
        <dbReference type="ARBA" id="ARBA00023002"/>
    </source>
</evidence>
<keyword evidence="3 10" id="KW-0662">Pyridine nucleotide biosynthesis</keyword>
<dbReference type="InterPro" id="IPR002938">
    <property type="entry name" value="FAD-bd"/>
</dbReference>
<keyword evidence="2 10" id="KW-0285">Flavoprotein</keyword>
<sequence>MTETVVHRVAIVGGGLVGTLAAIYFANRGWQVTVFELRKDPRHEDNALLSNRSINLALSVRGLNALKKLGLGLHEQVLDSVIPMKGRMLHVDRGRLVSQPYGVFGECINSIDRAQLLNLLLNTAEELANVKILFEHQLKYCDFDSGMLLLENHSNGSEVRQTVDLIVGADGAYSTVRNQLMRSVRMNFQQEYIPHAYCELNIPPVTDANGRSKFAMDPNHLHIWPRHSFMMIALPNTNKSFTCTLFMPFEEFGAIKTENDLMSFFQKHFPDSIPLMGEQNLKDEYFRNPKGPMVSIKCTPYNYKDRGIIIGDAAHCMVPFYGQGMNCGFEDVFLLNDFLDKYNVDDAKDINEFRESLNRALDAYTERRHTDAAAICDLAMRNYIEMRSDVVKPLYIIRKRIEGALHAIFPKYFIPLYTMVSFSNIRYSEAVYRWKRQGLWLTIAAATCGVCSITNLLYLVLRYSRITRFSRWFISDS</sequence>
<reference evidence="13" key="1">
    <citation type="submission" date="2021-06" db="EMBL/GenBank/DDBJ databases">
        <authorList>
            <person name="Kallberg Y."/>
            <person name="Tangrot J."/>
            <person name="Rosling A."/>
        </authorList>
    </citation>
    <scope>NUCLEOTIDE SEQUENCE</scope>
    <source>
        <strain evidence="13">IA702</strain>
    </source>
</reference>
<evidence type="ECO:0000313" key="14">
    <source>
        <dbReference type="Proteomes" id="UP000789572"/>
    </source>
</evidence>
<protein>
    <recommendedName>
        <fullName evidence="10">Kynurenine 3-monooxygenase</fullName>
        <ecNumber evidence="10">1.14.13.9</ecNumber>
    </recommendedName>
    <alternativeName>
        <fullName evidence="10">Biosynthesis of nicotinic acid protein 4</fullName>
    </alternativeName>
    <alternativeName>
        <fullName evidence="10">Kynurenine 3-hydroxylase</fullName>
    </alternativeName>
</protein>
<dbReference type="GO" id="GO:0006569">
    <property type="term" value="P:L-tryptophan catabolic process"/>
    <property type="evidence" value="ECO:0007669"/>
    <property type="project" value="UniProtKB-UniRule"/>
</dbReference>
<keyword evidence="7 10" id="KW-0503">Monooxygenase</keyword>
<evidence type="ECO:0000256" key="1">
    <source>
        <dbReference type="ARBA" id="ARBA00001974"/>
    </source>
</evidence>
<comment type="catalytic activity">
    <reaction evidence="9 10">
        <text>L-kynurenine + NADPH + O2 + H(+) = 3-hydroxy-L-kynurenine + NADP(+) + H2O</text>
        <dbReference type="Rhea" id="RHEA:20545"/>
        <dbReference type="ChEBI" id="CHEBI:15377"/>
        <dbReference type="ChEBI" id="CHEBI:15378"/>
        <dbReference type="ChEBI" id="CHEBI:15379"/>
        <dbReference type="ChEBI" id="CHEBI:57783"/>
        <dbReference type="ChEBI" id="CHEBI:57959"/>
        <dbReference type="ChEBI" id="CHEBI:58125"/>
        <dbReference type="ChEBI" id="CHEBI:58349"/>
        <dbReference type="EC" id="1.14.13.9"/>
    </reaction>
</comment>
<dbReference type="SUPFAM" id="SSF51905">
    <property type="entry name" value="FAD/NAD(P)-binding domain"/>
    <property type="match status" value="1"/>
</dbReference>
<comment type="function">
    <text evidence="10">Catalyzes the hydroxylation of L-kynurenine (L-Kyn) to form 3-hydroxy-L-kynurenine (L-3OHKyn). Required for synthesis of quinolinic acid.</text>
</comment>
<accession>A0A9N9BZ27</accession>
<proteinExistence type="inferred from homology"/>
<keyword evidence="6 10" id="KW-0560">Oxidoreductase</keyword>
<evidence type="ECO:0000256" key="5">
    <source>
        <dbReference type="ARBA" id="ARBA00022857"/>
    </source>
</evidence>
<dbReference type="PANTHER" id="PTHR46028:SF2">
    <property type="entry name" value="KYNURENINE 3-MONOOXYGENASE"/>
    <property type="match status" value="1"/>
</dbReference>
<dbReference type="GO" id="GO:0071949">
    <property type="term" value="F:FAD binding"/>
    <property type="evidence" value="ECO:0007669"/>
    <property type="project" value="InterPro"/>
</dbReference>
<dbReference type="PANTHER" id="PTHR46028">
    <property type="entry name" value="KYNURENINE 3-MONOOXYGENASE"/>
    <property type="match status" value="1"/>
</dbReference>
<comment type="caution">
    <text evidence="13">The sequence shown here is derived from an EMBL/GenBank/DDBJ whole genome shotgun (WGS) entry which is preliminary data.</text>
</comment>
<evidence type="ECO:0000256" key="9">
    <source>
        <dbReference type="ARBA" id="ARBA00047818"/>
    </source>
</evidence>
<dbReference type="GO" id="GO:0043420">
    <property type="term" value="P:anthranilate metabolic process"/>
    <property type="evidence" value="ECO:0007669"/>
    <property type="project" value="UniProtKB-UniRule"/>
</dbReference>
<comment type="pathway">
    <text evidence="10">Cofactor biosynthesis; NAD(+) biosynthesis; quinolinate from L-kynurenine: step 1/3.</text>
</comment>
<dbReference type="GO" id="GO:0070189">
    <property type="term" value="P:kynurenine metabolic process"/>
    <property type="evidence" value="ECO:0007669"/>
    <property type="project" value="TreeGrafter"/>
</dbReference>
<keyword evidence="4 10" id="KW-0274">FAD</keyword>
<evidence type="ECO:0000313" key="13">
    <source>
        <dbReference type="EMBL" id="CAG8581044.1"/>
    </source>
</evidence>
<comment type="similarity">
    <text evidence="10">Belongs to the aromatic-ring hydroxylase family. KMO subfamily.</text>
</comment>
<keyword evidence="11" id="KW-0812">Transmembrane</keyword>
<name>A0A9N9BZ27_9GLOM</name>
<dbReference type="EMBL" id="CAJVPJ010001208">
    <property type="protein sequence ID" value="CAG8581044.1"/>
    <property type="molecule type" value="Genomic_DNA"/>
</dbReference>
<feature type="transmembrane region" description="Helical" evidence="11">
    <location>
        <begin position="6"/>
        <end position="26"/>
    </location>
</feature>
<evidence type="ECO:0000256" key="8">
    <source>
        <dbReference type="ARBA" id="ARBA00023128"/>
    </source>
</evidence>
<keyword evidence="5 10" id="KW-0521">NADP</keyword>
<dbReference type="Pfam" id="PF01494">
    <property type="entry name" value="FAD_binding_3"/>
    <property type="match status" value="1"/>
</dbReference>
<keyword evidence="8 10" id="KW-0496">Mitochondrion</keyword>
<keyword evidence="11" id="KW-1133">Transmembrane helix</keyword>
<dbReference type="GO" id="GO:0034354">
    <property type="term" value="P:'de novo' NAD+ biosynthetic process from L-tryptophan"/>
    <property type="evidence" value="ECO:0007669"/>
    <property type="project" value="UniProtKB-UniRule"/>
</dbReference>
<feature type="transmembrane region" description="Helical" evidence="11">
    <location>
        <begin position="439"/>
        <end position="461"/>
    </location>
</feature>
<evidence type="ECO:0000259" key="12">
    <source>
        <dbReference type="Pfam" id="PF01494"/>
    </source>
</evidence>
<dbReference type="PRINTS" id="PR00420">
    <property type="entry name" value="RNGMNOXGNASE"/>
</dbReference>
<dbReference type="AlphaFoldDB" id="A0A9N9BZ27"/>
<feature type="domain" description="FAD-binding" evidence="12">
    <location>
        <begin position="8"/>
        <end position="377"/>
    </location>
</feature>